<protein>
    <recommendedName>
        <fullName evidence="1">BioF2-like acetyltransferase domain-containing protein</fullName>
    </recommendedName>
</protein>
<dbReference type="Pfam" id="PF13480">
    <property type="entry name" value="Acetyltransf_6"/>
    <property type="match status" value="1"/>
</dbReference>
<dbReference type="RefSeq" id="WP_211945240.1">
    <property type="nucleotide sequence ID" value="NZ_CAJPUY010000001.1"/>
</dbReference>
<evidence type="ECO:0000313" key="2">
    <source>
        <dbReference type="EMBL" id="CAG2126885.1"/>
    </source>
</evidence>
<accession>A0A916IN79</accession>
<dbReference type="InterPro" id="IPR038740">
    <property type="entry name" value="BioF2-like_GNAT_dom"/>
</dbReference>
<evidence type="ECO:0000259" key="1">
    <source>
        <dbReference type="Pfam" id="PF13480"/>
    </source>
</evidence>
<proteinExistence type="predicted"/>
<organism evidence="2 3">
    <name type="scientific">Cupriavidus yeoncheonensis</name>
    <dbReference type="NCBI Taxonomy" id="1462994"/>
    <lineage>
        <taxon>Bacteria</taxon>
        <taxon>Pseudomonadati</taxon>
        <taxon>Pseudomonadota</taxon>
        <taxon>Betaproteobacteria</taxon>
        <taxon>Burkholderiales</taxon>
        <taxon>Burkholderiaceae</taxon>
        <taxon>Cupriavidus</taxon>
    </lineage>
</organism>
<keyword evidence="3" id="KW-1185">Reference proteome</keyword>
<dbReference type="SUPFAM" id="SSF55729">
    <property type="entry name" value="Acyl-CoA N-acyltransferases (Nat)"/>
    <property type="match status" value="1"/>
</dbReference>
<feature type="domain" description="BioF2-like acetyltransferase" evidence="1">
    <location>
        <begin position="152"/>
        <end position="282"/>
    </location>
</feature>
<evidence type="ECO:0000313" key="3">
    <source>
        <dbReference type="Proteomes" id="UP000672934"/>
    </source>
</evidence>
<reference evidence="2" key="1">
    <citation type="submission" date="2021-03" db="EMBL/GenBank/DDBJ databases">
        <authorList>
            <person name="Peeters C."/>
        </authorList>
    </citation>
    <scope>NUCLEOTIDE SEQUENCE</scope>
    <source>
        <strain evidence="2">LMG 31506</strain>
    </source>
</reference>
<dbReference type="AlphaFoldDB" id="A0A916IN79"/>
<gene>
    <name evidence="2" type="ORF">LMG31506_00221</name>
</gene>
<comment type="caution">
    <text evidence="2">The sequence shown here is derived from an EMBL/GenBank/DDBJ whole genome shotgun (WGS) entry which is preliminary data.</text>
</comment>
<dbReference type="Proteomes" id="UP000672934">
    <property type="component" value="Unassembled WGS sequence"/>
</dbReference>
<sequence length="359" mass="39420">MYSSLLEPASPAWRTTLARCHHDCHHTPGWYAAAECIDHGSAAAVRVTDGTHVLLIPLVRRAISGGTWDATTAYGYGGPVLSAGASAQFADEALATATALLREHGCISWFIRLHPLLNVGWHSTQGSVVNHGATVSIDLSKSADRLWQETQRRHKEGIIRARRAGVTARLDRDFATLPRFIELYNWTMTQLGAAPYYFFDSLYYRMLVRALGGDLVLFVVEEGSTVIGAALFTVARGTGIMQYHLAGWDRAYHHYQPTKTVIHCAREWGRGNGLRYLHLGGGLGGSVSDSLHEFKRGFSPDTHVYRTQRLVIDPEVYVGLCGGDKSVLEDLDSYFPAYRRPGARLGPPHSTGTCSGGPR</sequence>
<dbReference type="InterPro" id="IPR016181">
    <property type="entry name" value="Acyl_CoA_acyltransferase"/>
</dbReference>
<name>A0A916IN79_9BURK</name>
<dbReference type="Gene3D" id="3.40.630.30">
    <property type="match status" value="1"/>
</dbReference>
<dbReference type="EMBL" id="CAJPUY010000001">
    <property type="protein sequence ID" value="CAG2126885.1"/>
    <property type="molecule type" value="Genomic_DNA"/>
</dbReference>